<name>A0A147I9X8_9SPHN</name>
<evidence type="ECO:0000313" key="4">
    <source>
        <dbReference type="Proteomes" id="UP000074310"/>
    </source>
</evidence>
<feature type="domain" description="Phage shock protein PspC N-terminal" evidence="2">
    <location>
        <begin position="16"/>
        <end position="60"/>
    </location>
</feature>
<dbReference type="InterPro" id="IPR007168">
    <property type="entry name" value="Phageshock_PspC_N"/>
</dbReference>
<evidence type="ECO:0000256" key="1">
    <source>
        <dbReference type="SAM" id="Phobius"/>
    </source>
</evidence>
<feature type="transmembrane region" description="Helical" evidence="1">
    <location>
        <begin position="36"/>
        <end position="62"/>
    </location>
</feature>
<dbReference type="EMBL" id="LDTB01000001">
    <property type="protein sequence ID" value="KTT76703.1"/>
    <property type="molecule type" value="Genomic_DNA"/>
</dbReference>
<evidence type="ECO:0000259" key="2">
    <source>
        <dbReference type="Pfam" id="PF04024"/>
    </source>
</evidence>
<protein>
    <recommendedName>
        <fullName evidence="2">Phage shock protein PspC N-terminal domain-containing protein</fullName>
    </recommendedName>
</protein>
<dbReference type="PATRIC" id="fig|869719.3.peg.72"/>
<sequence length="94" mass="10302">MTDHDITTAPAPRDNLFGICAALGEDFGFNPMWLRMAFAVALLFDLEKVLVTYAALGVLVLVSRLLFPNRTVAIEAPAAHVVPEIDMPEYREAA</sequence>
<keyword evidence="1" id="KW-0472">Membrane</keyword>
<accession>A0A147I9X8</accession>
<dbReference type="Proteomes" id="UP000074310">
    <property type="component" value="Unassembled WGS sequence"/>
</dbReference>
<reference evidence="3 4" key="1">
    <citation type="journal article" date="2016" name="Front. Microbiol.">
        <title>Genomic Resource of Rice Seed Associated Bacteria.</title>
        <authorList>
            <person name="Midha S."/>
            <person name="Bansal K."/>
            <person name="Sharma S."/>
            <person name="Kumar N."/>
            <person name="Patil P.P."/>
            <person name="Chaudhry V."/>
            <person name="Patil P.B."/>
        </authorList>
    </citation>
    <scope>NUCLEOTIDE SEQUENCE [LARGE SCALE GENOMIC DNA]</scope>
    <source>
        <strain evidence="3 4">NS334</strain>
    </source>
</reference>
<keyword evidence="1" id="KW-0812">Transmembrane</keyword>
<keyword evidence="1" id="KW-1133">Transmembrane helix</keyword>
<proteinExistence type="predicted"/>
<gene>
    <name evidence="3" type="ORF">NS334_00340</name>
</gene>
<comment type="caution">
    <text evidence="3">The sequence shown here is derived from an EMBL/GenBank/DDBJ whole genome shotgun (WGS) entry which is preliminary data.</text>
</comment>
<dbReference type="OrthoDB" id="7581438at2"/>
<dbReference type="AlphaFoldDB" id="A0A147I9X8"/>
<evidence type="ECO:0000313" key="3">
    <source>
        <dbReference type="EMBL" id="KTT76703.1"/>
    </source>
</evidence>
<dbReference type="Pfam" id="PF04024">
    <property type="entry name" value="PspC"/>
    <property type="match status" value="1"/>
</dbReference>
<dbReference type="RefSeq" id="WP_058753984.1">
    <property type="nucleotide sequence ID" value="NZ_LDTB01000001.1"/>
</dbReference>
<organism evidence="3 4">
    <name type="scientific">Sphingomonas endophytica</name>
    <dbReference type="NCBI Taxonomy" id="869719"/>
    <lineage>
        <taxon>Bacteria</taxon>
        <taxon>Pseudomonadati</taxon>
        <taxon>Pseudomonadota</taxon>
        <taxon>Alphaproteobacteria</taxon>
        <taxon>Sphingomonadales</taxon>
        <taxon>Sphingomonadaceae</taxon>
        <taxon>Sphingomonas</taxon>
    </lineage>
</organism>
<keyword evidence="4" id="KW-1185">Reference proteome</keyword>